<dbReference type="AlphaFoldDB" id="A0A3Q2ZFG0"/>
<dbReference type="GeneTree" id="ENSGT00390000007688"/>
<keyword evidence="1" id="KW-0175">Coiled coil</keyword>
<feature type="coiled-coil region" evidence="1">
    <location>
        <begin position="303"/>
        <end position="330"/>
    </location>
</feature>
<dbReference type="KEGG" id="hcq:109527307"/>
<protein>
    <submittedName>
        <fullName evidence="3">Si:ch211-286b5.4</fullName>
    </submittedName>
</protein>
<feature type="compositionally biased region" description="Basic and acidic residues" evidence="2">
    <location>
        <begin position="81"/>
        <end position="111"/>
    </location>
</feature>
<evidence type="ECO:0000313" key="3">
    <source>
        <dbReference type="Ensembl" id="ENSHCOP00000025003.1"/>
    </source>
</evidence>
<dbReference type="GO" id="GO:0035735">
    <property type="term" value="P:intraciliary transport involved in cilium assembly"/>
    <property type="evidence" value="ECO:0007669"/>
    <property type="project" value="TreeGrafter"/>
</dbReference>
<feature type="region of interest" description="Disordered" evidence="2">
    <location>
        <begin position="81"/>
        <end position="118"/>
    </location>
</feature>
<dbReference type="Proteomes" id="UP000264820">
    <property type="component" value="Unplaced"/>
</dbReference>
<dbReference type="OMA" id="QDMLRCE"/>
<accession>A0A3Q2ZFG0</accession>
<dbReference type="GeneID" id="109527307"/>
<dbReference type="OrthoDB" id="312015at2759"/>
<dbReference type="STRING" id="109280.ENSHCOP00000025003"/>
<evidence type="ECO:0000313" key="4">
    <source>
        <dbReference type="Proteomes" id="UP000264820"/>
    </source>
</evidence>
<dbReference type="RefSeq" id="XP_019744704.1">
    <property type="nucleotide sequence ID" value="XM_019889145.1"/>
</dbReference>
<dbReference type="Ensembl" id="ENSHCOT00000018761.1">
    <property type="protein sequence ID" value="ENSHCOP00000025003.1"/>
    <property type="gene ID" value="ENSHCOG00000014800.1"/>
</dbReference>
<dbReference type="GO" id="GO:0034451">
    <property type="term" value="C:centriolar satellite"/>
    <property type="evidence" value="ECO:0007669"/>
    <property type="project" value="TreeGrafter"/>
</dbReference>
<organism evidence="3 4">
    <name type="scientific">Hippocampus comes</name>
    <name type="common">Tiger tail seahorse</name>
    <dbReference type="NCBI Taxonomy" id="109280"/>
    <lineage>
        <taxon>Eukaryota</taxon>
        <taxon>Metazoa</taxon>
        <taxon>Chordata</taxon>
        <taxon>Craniata</taxon>
        <taxon>Vertebrata</taxon>
        <taxon>Euteleostomi</taxon>
        <taxon>Actinopterygii</taxon>
        <taxon>Neopterygii</taxon>
        <taxon>Teleostei</taxon>
        <taxon>Neoteleostei</taxon>
        <taxon>Acanthomorphata</taxon>
        <taxon>Syngnathiaria</taxon>
        <taxon>Syngnathiformes</taxon>
        <taxon>Syngnathoidei</taxon>
        <taxon>Syngnathidae</taxon>
        <taxon>Hippocampus</taxon>
    </lineage>
</organism>
<reference evidence="3" key="2">
    <citation type="submission" date="2025-09" db="UniProtKB">
        <authorList>
            <consortium name="Ensembl"/>
        </authorList>
    </citation>
    <scope>IDENTIFICATION</scope>
</reference>
<sequence length="434" mass="49428">MASMFAKTRAGKKQEFSGSSLRDLSPRSKITHSIPSWEFRDQADSLREQLKETDEHLARLQDMLKCERAKSARLQLRVNQHEAELRRKEQQNNRMKERLTQLSDRNKEKGPSIEVLNFPTLGRGKNVKSIKSPQSPARREEAALHLMLERREAELREAMKLRHSLTTLLHAIRVDMEQTLTNSEDIVVGSPNEDKKLTQAEAALGDHVTGGVVQSWKCVQRRLVDLRGHTGDGTDHDKLLAQLQMELKQSQQIVKLQQQMLQDSLLSSLPSELTDSYFLEERERLQVQWAEFKQQRRTFERERQSFTEAAIRLSRERQDFENEKGSLLKQQYLRDTPLCSKRASSDKTDCTLSLEPAGISGCVPISPSSTKSSPLTVSGCHLGRVRVVTPSTPELYAALSLSYNHRAEEGAIHSERWCRGTDGMYPAAPLDQSF</sequence>
<feature type="region of interest" description="Disordered" evidence="2">
    <location>
        <begin position="1"/>
        <end position="27"/>
    </location>
</feature>
<evidence type="ECO:0000256" key="1">
    <source>
        <dbReference type="SAM" id="Coils"/>
    </source>
</evidence>
<reference evidence="3" key="1">
    <citation type="submission" date="2025-08" db="UniProtKB">
        <authorList>
            <consortium name="Ensembl"/>
        </authorList>
    </citation>
    <scope>IDENTIFICATION</scope>
</reference>
<dbReference type="InterPro" id="IPR052300">
    <property type="entry name" value="Adhesion_Centrosome_assoc"/>
</dbReference>
<dbReference type="PANTHER" id="PTHR46507:SF3">
    <property type="entry name" value="AFADIN- AND ALPHA-ACTININ-BINDING PROTEIN-LIKE"/>
    <property type="match status" value="1"/>
</dbReference>
<dbReference type="PANTHER" id="PTHR46507">
    <property type="entry name" value="AFADIN- AND ALPHA-ACTININ-BINDING PROTEIN"/>
    <property type="match status" value="1"/>
</dbReference>
<dbReference type="GO" id="GO:0036064">
    <property type="term" value="C:ciliary basal body"/>
    <property type="evidence" value="ECO:0007669"/>
    <property type="project" value="TreeGrafter"/>
</dbReference>
<keyword evidence="4" id="KW-1185">Reference proteome</keyword>
<evidence type="ECO:0000256" key="2">
    <source>
        <dbReference type="SAM" id="MobiDB-lite"/>
    </source>
</evidence>
<proteinExistence type="predicted"/>
<name>A0A3Q2ZFG0_HIPCM</name>